<dbReference type="EMBL" id="JAPCHY010000003">
    <property type="protein sequence ID" value="MCW4471829.1"/>
    <property type="molecule type" value="Genomic_DNA"/>
</dbReference>
<dbReference type="InterPro" id="IPR036412">
    <property type="entry name" value="HAD-like_sf"/>
</dbReference>
<dbReference type="GO" id="GO:0016787">
    <property type="term" value="F:hydrolase activity"/>
    <property type="evidence" value="ECO:0007669"/>
    <property type="project" value="UniProtKB-KW"/>
</dbReference>
<evidence type="ECO:0000313" key="1">
    <source>
        <dbReference type="EMBL" id="MCW4471829.1"/>
    </source>
</evidence>
<keyword evidence="2" id="KW-1185">Reference proteome</keyword>
<dbReference type="SUPFAM" id="SSF56784">
    <property type="entry name" value="HAD-like"/>
    <property type="match status" value="1"/>
</dbReference>
<dbReference type="RefSeq" id="WP_265126789.1">
    <property type="nucleotide sequence ID" value="NZ_JAPCHY010000003.1"/>
</dbReference>
<dbReference type="Proteomes" id="UP001209922">
    <property type="component" value="Unassembled WGS sequence"/>
</dbReference>
<dbReference type="InterPro" id="IPR023198">
    <property type="entry name" value="PGP-like_dom2"/>
</dbReference>
<sequence>MHALPPRLLLLDFDGLLAGYSHPVRIAHLARSCDADPQQVAQAVFASGLETAYDSGLIDTGDYLDRIGQALHCRLDAETWIAARVASCRAQPPVVELVRRMAQRMPVGILSNNGALMAEAMPRIVPELFPLLHGRVLCSGMLGARKPTAEAFARALAHFDTAPGRTLFVDDLFANVRGARAAGLQAETAKDAPSLRKVLKRYRLA</sequence>
<proteinExistence type="predicted"/>
<organism evidence="1 2">
    <name type="scientific">Xanthomonas chitinilytica</name>
    <dbReference type="NCBI Taxonomy" id="2989819"/>
    <lineage>
        <taxon>Bacteria</taxon>
        <taxon>Pseudomonadati</taxon>
        <taxon>Pseudomonadota</taxon>
        <taxon>Gammaproteobacteria</taxon>
        <taxon>Lysobacterales</taxon>
        <taxon>Lysobacteraceae</taxon>
        <taxon>Xanthomonas</taxon>
    </lineage>
</organism>
<dbReference type="InterPro" id="IPR023214">
    <property type="entry name" value="HAD_sf"/>
</dbReference>
<name>A0ABT3JUF8_9XANT</name>
<comment type="caution">
    <text evidence="1">The sequence shown here is derived from an EMBL/GenBank/DDBJ whole genome shotgun (WGS) entry which is preliminary data.</text>
</comment>
<dbReference type="Gene3D" id="1.10.150.240">
    <property type="entry name" value="Putative phosphatase, domain 2"/>
    <property type="match status" value="1"/>
</dbReference>
<accession>A0ABT3JUF8</accession>
<dbReference type="Pfam" id="PF00702">
    <property type="entry name" value="Hydrolase"/>
    <property type="match status" value="1"/>
</dbReference>
<dbReference type="InterPro" id="IPR006439">
    <property type="entry name" value="HAD-SF_hydro_IA"/>
</dbReference>
<dbReference type="PANTHER" id="PTHR43611">
    <property type="entry name" value="ALPHA-D-GLUCOSE 1-PHOSPHATE PHOSPHATASE"/>
    <property type="match status" value="1"/>
</dbReference>
<gene>
    <name evidence="1" type="ORF">OK345_04810</name>
</gene>
<reference evidence="1 2" key="1">
    <citation type="submission" date="2022-10" db="EMBL/GenBank/DDBJ databases">
        <title>Xanthomonas sp. H13-6.</title>
        <authorList>
            <person name="Liu X."/>
            <person name="Deng Z."/>
            <person name="Jiang Y."/>
            <person name="Yu T."/>
            <person name="Ai J."/>
        </authorList>
    </citation>
    <scope>NUCLEOTIDE SEQUENCE [LARGE SCALE GENOMIC DNA]</scope>
    <source>
        <strain evidence="1 2">H13-6</strain>
    </source>
</reference>
<protein>
    <submittedName>
        <fullName evidence="1">HAD-IA family hydrolase</fullName>
    </submittedName>
</protein>
<dbReference type="PANTHER" id="PTHR43611:SF3">
    <property type="entry name" value="FLAVIN MONONUCLEOTIDE HYDROLASE 1, CHLOROPLATIC"/>
    <property type="match status" value="1"/>
</dbReference>
<dbReference type="Gene3D" id="3.40.50.1000">
    <property type="entry name" value="HAD superfamily/HAD-like"/>
    <property type="match status" value="1"/>
</dbReference>
<evidence type="ECO:0000313" key="2">
    <source>
        <dbReference type="Proteomes" id="UP001209922"/>
    </source>
</evidence>
<keyword evidence="1" id="KW-0378">Hydrolase</keyword>
<dbReference type="NCBIfam" id="TIGR01509">
    <property type="entry name" value="HAD-SF-IA-v3"/>
    <property type="match status" value="1"/>
</dbReference>